<evidence type="ECO:0000256" key="1">
    <source>
        <dbReference type="ARBA" id="ARBA00022786"/>
    </source>
</evidence>
<dbReference type="GO" id="GO:0019005">
    <property type="term" value="C:SCF ubiquitin ligase complex"/>
    <property type="evidence" value="ECO:0007669"/>
    <property type="project" value="TreeGrafter"/>
</dbReference>
<dbReference type="PROSITE" id="PS50181">
    <property type="entry name" value="FBOX"/>
    <property type="match status" value="1"/>
</dbReference>
<dbReference type="SUPFAM" id="SSF52047">
    <property type="entry name" value="RNI-like"/>
    <property type="match status" value="1"/>
</dbReference>
<dbReference type="EMBL" id="HG994590">
    <property type="protein sequence ID" value="CAF2810793.1"/>
    <property type="molecule type" value="Genomic_DNA"/>
</dbReference>
<dbReference type="Gene3D" id="1.20.1280.50">
    <property type="match status" value="1"/>
</dbReference>
<dbReference type="InterPro" id="IPR006553">
    <property type="entry name" value="Leu-rich_rpt_Cys-con_subtyp"/>
</dbReference>
<dbReference type="Proteomes" id="UP000675881">
    <property type="component" value="Chromosome 11"/>
</dbReference>
<dbReference type="OrthoDB" id="10257471at2759"/>
<keyword evidence="3" id="KW-1185">Reference proteome</keyword>
<dbReference type="InterPro" id="IPR036047">
    <property type="entry name" value="F-box-like_dom_sf"/>
</dbReference>
<evidence type="ECO:0000313" key="3">
    <source>
        <dbReference type="Proteomes" id="UP000675881"/>
    </source>
</evidence>
<dbReference type="SMART" id="SM00367">
    <property type="entry name" value="LRR_CC"/>
    <property type="match status" value="3"/>
</dbReference>
<dbReference type="GO" id="GO:0031146">
    <property type="term" value="P:SCF-dependent proteasomal ubiquitin-dependent protein catabolic process"/>
    <property type="evidence" value="ECO:0007669"/>
    <property type="project" value="TreeGrafter"/>
</dbReference>
<protein>
    <submittedName>
        <fullName evidence="2">FBXL5</fullName>
    </submittedName>
</protein>
<organism evidence="2 3">
    <name type="scientific">Lepeophtheirus salmonis</name>
    <name type="common">Salmon louse</name>
    <name type="synonym">Caligus salmonis</name>
    <dbReference type="NCBI Taxonomy" id="72036"/>
    <lineage>
        <taxon>Eukaryota</taxon>
        <taxon>Metazoa</taxon>
        <taxon>Ecdysozoa</taxon>
        <taxon>Arthropoda</taxon>
        <taxon>Crustacea</taxon>
        <taxon>Multicrustacea</taxon>
        <taxon>Hexanauplia</taxon>
        <taxon>Copepoda</taxon>
        <taxon>Siphonostomatoida</taxon>
        <taxon>Caligidae</taxon>
        <taxon>Lepeophtheirus</taxon>
    </lineage>
</organism>
<proteinExistence type="predicted"/>
<evidence type="ECO:0000313" key="2">
    <source>
        <dbReference type="EMBL" id="CAF2810793.1"/>
    </source>
</evidence>
<accession>A0A7R8CFZ4</accession>
<dbReference type="PANTHER" id="PTHR13318:SF95">
    <property type="entry name" value="F-BOX PROTEIN YLR352W"/>
    <property type="match status" value="1"/>
</dbReference>
<dbReference type="Pfam" id="PF12937">
    <property type="entry name" value="F-box-like"/>
    <property type="match status" value="1"/>
</dbReference>
<dbReference type="PANTHER" id="PTHR13318">
    <property type="entry name" value="PARTNER OF PAIRED, ISOFORM B-RELATED"/>
    <property type="match status" value="1"/>
</dbReference>
<name>A0A7R8CFZ4_LEPSM</name>
<dbReference type="SMART" id="SM00256">
    <property type="entry name" value="FBOX"/>
    <property type="match status" value="1"/>
</dbReference>
<dbReference type="InterPro" id="IPR001810">
    <property type="entry name" value="F-box_dom"/>
</dbReference>
<dbReference type="InterPro" id="IPR032675">
    <property type="entry name" value="LRR_dom_sf"/>
</dbReference>
<dbReference type="SUPFAM" id="SSF81383">
    <property type="entry name" value="F-box domain"/>
    <property type="match status" value="1"/>
</dbReference>
<gene>
    <name evidence="2" type="ORF">LSAA_3400</name>
</gene>
<keyword evidence="1" id="KW-0833">Ubl conjugation pathway</keyword>
<dbReference type="AlphaFoldDB" id="A0A7R8CFZ4"/>
<sequence length="401" mass="46621">MSLIRPSDASKAIFSVPHARMKELVDLNLCKLENLRDFTSGDVGGILQRIYVSMWELKSHEYIEDTYILNRLKDRLQARRVYNKVVCNCHEDSKLLNVIDLVEKLYYARNIALRQELGARLQLALHDFLEEFIHHMKLENLLNTVLEQHRLWKEKVSAEKVPQTCQKKAYCEEVNDFFGKRFTSAAVLRFEDLPNEIVIRIFGYLSPYHLISSCSRVSRKWNRLCVTPNIWRNLYPVMWARGHYDDDDINNPIIKNDNGVNKEDKEAVFLGKMALYLLPKIGTGVRRLVLSGTRSLSSSTARSFLMKLPDLQHLKLSYCPNIDDDAFKGLRRYAALRQLRTLDLSGCKRLTDRTFERISSCYFPVRRARKMSQLRKISLSGVHNITNDGLDQLQLHAKTLD</sequence>
<dbReference type="Gene3D" id="1.20.120.520">
    <property type="entry name" value="nmb1532 protein domain like"/>
    <property type="match status" value="1"/>
</dbReference>
<reference evidence="2" key="1">
    <citation type="submission" date="2021-02" db="EMBL/GenBank/DDBJ databases">
        <authorList>
            <person name="Bekaert M."/>
        </authorList>
    </citation>
    <scope>NUCLEOTIDE SEQUENCE</scope>
    <source>
        <strain evidence="2">IoA-00</strain>
    </source>
</reference>
<dbReference type="Gene3D" id="3.80.10.10">
    <property type="entry name" value="Ribonuclease Inhibitor"/>
    <property type="match status" value="1"/>
</dbReference>